<evidence type="ECO:0000313" key="3">
    <source>
        <dbReference type="WBParaSite" id="BTMF_0000994901-mRNA-1"/>
    </source>
</evidence>
<reference evidence="3" key="1">
    <citation type="submission" date="2017-02" db="UniProtKB">
        <authorList>
            <consortium name="WormBaseParasite"/>
        </authorList>
    </citation>
    <scope>IDENTIFICATION</scope>
</reference>
<keyword evidence="2" id="KW-1185">Reference proteome</keyword>
<reference evidence="1 2" key="2">
    <citation type="submission" date="2018-11" db="EMBL/GenBank/DDBJ databases">
        <authorList>
            <consortium name="Pathogen Informatics"/>
        </authorList>
    </citation>
    <scope>NUCLEOTIDE SEQUENCE [LARGE SCALE GENOMIC DNA]</scope>
</reference>
<evidence type="ECO:0000313" key="2">
    <source>
        <dbReference type="Proteomes" id="UP000280834"/>
    </source>
</evidence>
<dbReference type="WBParaSite" id="BTMF_0000994901-mRNA-1">
    <property type="protein sequence ID" value="BTMF_0000994901-mRNA-1"/>
    <property type="gene ID" value="BTMF_0000994901"/>
</dbReference>
<dbReference type="AlphaFoldDB" id="A0A0R3QQG4"/>
<gene>
    <name evidence="1" type="ORF">BTMF_LOCUS8000</name>
</gene>
<sequence>MARPVRACLRRLRRSCDNIKQFPCNNLEDRFSFLAE</sequence>
<name>A0A0R3QQG4_9BILA</name>
<accession>A0A0R3QQG4</accession>
<protein>
    <submittedName>
        <fullName evidence="3">DUF3265 domain-containing protein</fullName>
    </submittedName>
</protein>
<evidence type="ECO:0000313" key="1">
    <source>
        <dbReference type="EMBL" id="VDO26595.1"/>
    </source>
</evidence>
<proteinExistence type="predicted"/>
<dbReference type="Proteomes" id="UP000280834">
    <property type="component" value="Unassembled WGS sequence"/>
</dbReference>
<organism evidence="3">
    <name type="scientific">Brugia timori</name>
    <dbReference type="NCBI Taxonomy" id="42155"/>
    <lineage>
        <taxon>Eukaryota</taxon>
        <taxon>Metazoa</taxon>
        <taxon>Ecdysozoa</taxon>
        <taxon>Nematoda</taxon>
        <taxon>Chromadorea</taxon>
        <taxon>Rhabditida</taxon>
        <taxon>Spirurina</taxon>
        <taxon>Spiruromorpha</taxon>
        <taxon>Filarioidea</taxon>
        <taxon>Onchocercidae</taxon>
        <taxon>Brugia</taxon>
    </lineage>
</organism>
<dbReference type="EMBL" id="UZAG01016194">
    <property type="protein sequence ID" value="VDO26595.1"/>
    <property type="molecule type" value="Genomic_DNA"/>
</dbReference>